<organism evidence="1 2">
    <name type="scientific">Chitinophaga agri</name>
    <dbReference type="NCBI Taxonomy" id="2703787"/>
    <lineage>
        <taxon>Bacteria</taxon>
        <taxon>Pseudomonadati</taxon>
        <taxon>Bacteroidota</taxon>
        <taxon>Chitinophagia</taxon>
        <taxon>Chitinophagales</taxon>
        <taxon>Chitinophagaceae</taxon>
        <taxon>Chitinophaga</taxon>
    </lineage>
</organism>
<dbReference type="Proteomes" id="UP000476411">
    <property type="component" value="Chromosome"/>
</dbReference>
<sequence>MTKHNFKFTIEARTEKDAEEKIKALTVLAAMLSAKELAKLAQVVTYDPIKTAMAKTYLGL</sequence>
<protein>
    <submittedName>
        <fullName evidence="1">Uncharacterized protein</fullName>
    </submittedName>
</protein>
<accession>A0A6B9ZH60</accession>
<dbReference type="AlphaFoldDB" id="A0A6B9ZH60"/>
<reference evidence="1 2" key="1">
    <citation type="submission" date="2020-01" db="EMBL/GenBank/DDBJ databases">
        <title>Complete genome sequence of Chitinophaga sp. H33E-04 isolated from quinoa roots.</title>
        <authorList>
            <person name="Weon H.-Y."/>
            <person name="Lee S.A."/>
        </authorList>
    </citation>
    <scope>NUCLEOTIDE SEQUENCE [LARGE SCALE GENOMIC DNA]</scope>
    <source>
        <strain evidence="1 2">H33E-04</strain>
    </source>
</reference>
<gene>
    <name evidence="1" type="ORF">GWR21_14870</name>
</gene>
<dbReference type="RefSeq" id="WP_162332516.1">
    <property type="nucleotide sequence ID" value="NZ_CP048113.1"/>
</dbReference>
<dbReference type="KEGG" id="chih:GWR21_14870"/>
<name>A0A6B9ZH60_9BACT</name>
<keyword evidence="2" id="KW-1185">Reference proteome</keyword>
<evidence type="ECO:0000313" key="1">
    <source>
        <dbReference type="EMBL" id="QHS60831.1"/>
    </source>
</evidence>
<evidence type="ECO:0000313" key="2">
    <source>
        <dbReference type="Proteomes" id="UP000476411"/>
    </source>
</evidence>
<dbReference type="EMBL" id="CP048113">
    <property type="protein sequence ID" value="QHS60831.1"/>
    <property type="molecule type" value="Genomic_DNA"/>
</dbReference>
<proteinExistence type="predicted"/>